<dbReference type="Gene3D" id="2.160.20.10">
    <property type="entry name" value="Single-stranded right-handed beta-helix, Pectin lyase-like"/>
    <property type="match status" value="1"/>
</dbReference>
<dbReference type="Proteomes" id="UP000557483">
    <property type="component" value="Unassembled WGS sequence"/>
</dbReference>
<dbReference type="AlphaFoldDB" id="A0A285B0R8"/>
<evidence type="ECO:0000313" key="3">
    <source>
        <dbReference type="EMBL" id="MBA8122557.1"/>
    </source>
</evidence>
<organism evidence="5 6">
    <name type="scientific">Klebsiella grimontii</name>
    <dbReference type="NCBI Taxonomy" id="2058152"/>
    <lineage>
        <taxon>Bacteria</taxon>
        <taxon>Pseudomonadati</taxon>
        <taxon>Pseudomonadota</taxon>
        <taxon>Gammaproteobacteria</taxon>
        <taxon>Enterobacterales</taxon>
        <taxon>Enterobacteriaceae</taxon>
        <taxon>Klebsiella/Raoultella group</taxon>
        <taxon>Klebsiella</taxon>
    </lineage>
</organism>
<dbReference type="InterPro" id="IPR011050">
    <property type="entry name" value="Pectin_lyase_fold/virulence"/>
</dbReference>
<dbReference type="NCBIfam" id="TIGR01901">
    <property type="entry name" value="adhes_NPXG"/>
    <property type="match status" value="1"/>
</dbReference>
<dbReference type="SUPFAM" id="SSF51126">
    <property type="entry name" value="Pectin lyase-like"/>
    <property type="match status" value="1"/>
</dbReference>
<dbReference type="SMART" id="SM00912">
    <property type="entry name" value="Haemagg_act"/>
    <property type="match status" value="1"/>
</dbReference>
<dbReference type="InterPro" id="IPR012334">
    <property type="entry name" value="Pectin_lyas_fold"/>
</dbReference>
<feature type="signal peptide" evidence="1">
    <location>
        <begin position="1"/>
        <end position="22"/>
    </location>
</feature>
<gene>
    <name evidence="4" type="ORF">AAFL32_09025</name>
    <name evidence="3" type="ORF">HV064_01295</name>
    <name evidence="5" type="ORF">KOSB73_220626</name>
</gene>
<sequence length="597" mass="61924">MFKFKFTYVALAAALSSSYVYADPTVWTHSSGATVVDIETPNAAGVSHNMYRDFNVSNKGMILNNSSSDLTHDTLGNIAKNNNLANGGASVILNEVTSNKSSSLNGFIEVAGQKADVIIANPNGISCSGCSFINTDRAVLTTGQVKLNNSGAIDSYTISKGQITIGQNGMNATNSYATLLANAIAINGTVSTPNATVAAGNFTLDNNTGQMTSAGKTPTVLQMLIPEYSIDISNLGGIKANSISMIGNDLGLGVRNKGAIVANSTLTMSSNGSLTNEGSITSNGMLTQIAAAGNIKNTGNISTTNITIINGLQTLTNNGTISSSKQLMVSASGNIENNGTIKSSTALSVATNGNLKTAYGSNLLSDNQLLVSALGNIDNGGSTRAKNTSIAFSGSSLKVTGNIHGTDNLVIQSVKDRALSSGEISNSGTLKGGNVTIQTNGTLALNRDSKILASNMLTTNSNWLNNDGGTVRGDSAVLNFNNNAMQNSGEIIGGTINISTHSDLVNKWLMESFGDFTIDTHNKGNIINRDKIVAGGTMTLNAKQVVNGGYKCGFLKLFTCDAGLLSGNKLVLNTSQRYASEVGGEQYFKLTEVNTTK</sequence>
<dbReference type="EMBL" id="JBCGEM010000005">
    <property type="protein sequence ID" value="MEM0624028.1"/>
    <property type="molecule type" value="Genomic_DNA"/>
</dbReference>
<feature type="chain" id="PRO_5044572219" evidence="1">
    <location>
        <begin position="23"/>
        <end position="597"/>
    </location>
</feature>
<evidence type="ECO:0000313" key="6">
    <source>
        <dbReference type="Proteomes" id="UP000220639"/>
    </source>
</evidence>
<evidence type="ECO:0000313" key="8">
    <source>
        <dbReference type="Proteomes" id="UP001458070"/>
    </source>
</evidence>
<dbReference type="Proteomes" id="UP001458070">
    <property type="component" value="Unassembled WGS sequence"/>
</dbReference>
<dbReference type="Proteomes" id="UP000220639">
    <property type="component" value="Unassembled WGS sequence"/>
</dbReference>
<evidence type="ECO:0000313" key="5">
    <source>
        <dbReference type="EMBL" id="SNU34507.1"/>
    </source>
</evidence>
<dbReference type="InterPro" id="IPR008638">
    <property type="entry name" value="FhaB/CdiA-like_TPS"/>
</dbReference>
<dbReference type="RefSeq" id="WP_064342350.1">
    <property type="nucleotide sequence ID" value="NZ_CABGKG010000002.1"/>
</dbReference>
<proteinExistence type="predicted"/>
<keyword evidence="1" id="KW-0732">Signal</keyword>
<evidence type="ECO:0000313" key="4">
    <source>
        <dbReference type="EMBL" id="MEM0624028.1"/>
    </source>
</evidence>
<evidence type="ECO:0000313" key="7">
    <source>
        <dbReference type="Proteomes" id="UP000557483"/>
    </source>
</evidence>
<reference evidence="3 7" key="3">
    <citation type="submission" date="2020-06" db="EMBL/GenBank/DDBJ databases">
        <title>REHAB project genomes.</title>
        <authorList>
            <person name="Shaw L.P."/>
        </authorList>
    </citation>
    <scope>NUCLEOTIDE SEQUENCE [LARGE SCALE GENOMIC DNA]</scope>
    <source>
        <strain evidence="3 7">RHBSTW-00092</strain>
    </source>
</reference>
<reference evidence="4 8" key="4">
    <citation type="submission" date="2024-04" db="EMBL/GenBank/DDBJ databases">
        <title>Draft genome assemblies of urinary isolates.</title>
        <authorList>
            <person name="Appleberry H."/>
            <person name="Kula A."/>
            <person name="Wolfe A.J."/>
            <person name="Putonti C."/>
        </authorList>
    </citation>
    <scope>NUCLEOTIDE SEQUENCE [LARGE SCALE GENOMIC DNA]</scope>
    <source>
        <strain evidence="4 8">UMB12529</strain>
    </source>
</reference>
<evidence type="ECO:0000259" key="2">
    <source>
        <dbReference type="SMART" id="SM00912"/>
    </source>
</evidence>
<evidence type="ECO:0000256" key="1">
    <source>
        <dbReference type="SAM" id="SignalP"/>
    </source>
</evidence>
<dbReference type="EMBL" id="JABXRN010000001">
    <property type="protein sequence ID" value="MBA8122557.1"/>
    <property type="molecule type" value="Genomic_DNA"/>
</dbReference>
<reference evidence="6" key="2">
    <citation type="submission" date="2017-08" db="EMBL/GenBank/DDBJ databases">
        <authorList>
            <person name="Brisse S."/>
        </authorList>
    </citation>
    <scope>NUCLEOTIDE SEQUENCE [LARGE SCALE GENOMIC DNA]</scope>
    <source>
        <strain evidence="6">06D021</strain>
    </source>
</reference>
<accession>A0A285B0R8</accession>
<reference evidence="5" key="1">
    <citation type="submission" date="2017-08" db="EMBL/GenBank/DDBJ databases">
        <authorList>
            <person name="de Groot N.N."/>
        </authorList>
    </citation>
    <scope>NUCLEOTIDE SEQUENCE [LARGE SCALE GENOMIC DNA]</scope>
    <source>
        <strain evidence="5">06D021</strain>
    </source>
</reference>
<keyword evidence="8" id="KW-1185">Reference proteome</keyword>
<name>A0A285B0R8_9ENTR</name>
<protein>
    <submittedName>
        <fullName evidence="3">Filamentous hemagglutinin N-terminal domain-containing protein</fullName>
    </submittedName>
    <submittedName>
        <fullName evidence="5">Putative Filamentous hemagglutinin</fullName>
    </submittedName>
</protein>
<dbReference type="Pfam" id="PF05860">
    <property type="entry name" value="TPS"/>
    <property type="match status" value="1"/>
</dbReference>
<feature type="domain" description="Filamentous haemagglutinin FhaB/tRNA nuclease CdiA-like TPS" evidence="2">
    <location>
        <begin position="30"/>
        <end position="150"/>
    </location>
</feature>
<dbReference type="EMBL" id="FZTC01000015">
    <property type="protein sequence ID" value="SNU34507.1"/>
    <property type="molecule type" value="Genomic_DNA"/>
</dbReference>